<dbReference type="InterPro" id="IPR012942">
    <property type="entry name" value="SRR1-like"/>
</dbReference>
<evidence type="ECO:0000313" key="4">
    <source>
        <dbReference type="EMBL" id="PXF41481.1"/>
    </source>
</evidence>
<protein>
    <recommendedName>
        <fullName evidence="3">SRR1-like domain-containing protein</fullName>
    </recommendedName>
</protein>
<dbReference type="EMBL" id="NBIV01000214">
    <property type="protein sequence ID" value="PXF41481.1"/>
    <property type="molecule type" value="Genomic_DNA"/>
</dbReference>
<dbReference type="AlphaFoldDB" id="A0A2V3IHB3"/>
<evidence type="ECO:0000259" key="3">
    <source>
        <dbReference type="Pfam" id="PF07985"/>
    </source>
</evidence>
<dbReference type="PANTHER" id="PTHR28626">
    <property type="entry name" value="SRR1-LIKE PROTEIN"/>
    <property type="match status" value="1"/>
</dbReference>
<dbReference type="PANTHER" id="PTHR28626:SF3">
    <property type="entry name" value="SRR1-LIKE PROTEIN"/>
    <property type="match status" value="1"/>
</dbReference>
<feature type="region of interest" description="Disordered" evidence="2">
    <location>
        <begin position="1"/>
        <end position="47"/>
    </location>
</feature>
<comment type="caution">
    <text evidence="4">The sequence shown here is derived from an EMBL/GenBank/DDBJ whole genome shotgun (WGS) entry which is preliminary data.</text>
</comment>
<proteinExistence type="inferred from homology"/>
<feature type="compositionally biased region" description="Basic residues" evidence="2">
    <location>
        <begin position="26"/>
        <end position="37"/>
    </location>
</feature>
<dbReference type="OrthoDB" id="551431at2759"/>
<reference evidence="4 5" key="1">
    <citation type="journal article" date="2018" name="Mol. Biol. Evol.">
        <title>Analysis of the draft genome of the red seaweed Gracilariopsis chorda provides insights into genome size evolution in Rhodophyta.</title>
        <authorList>
            <person name="Lee J."/>
            <person name="Yang E.C."/>
            <person name="Graf L."/>
            <person name="Yang J.H."/>
            <person name="Qiu H."/>
            <person name="Zel Zion U."/>
            <person name="Chan C.X."/>
            <person name="Stephens T.G."/>
            <person name="Weber A.P.M."/>
            <person name="Boo G.H."/>
            <person name="Boo S.M."/>
            <person name="Kim K.M."/>
            <person name="Shin Y."/>
            <person name="Jung M."/>
            <person name="Lee S.J."/>
            <person name="Yim H.S."/>
            <person name="Lee J.H."/>
            <person name="Bhattacharya D."/>
            <person name="Yoon H.S."/>
        </authorList>
    </citation>
    <scope>NUCLEOTIDE SEQUENCE [LARGE SCALE GENOMIC DNA]</scope>
    <source>
        <strain evidence="4 5">SKKU-2015</strain>
        <tissue evidence="4">Whole body</tissue>
    </source>
</reference>
<keyword evidence="5" id="KW-1185">Reference proteome</keyword>
<sequence>MESTKARTTAVHRDTSSDQEWTIVKNTRKRSKKRRSNIAKSAFIPPPPTLPSLSQEALQNLKANFQSTVWWNQTRALLSQAVSEIGHPVQMVYCLGLGSFESSHNARHQLACALSIQEVFNVTNEGCFIGEPCLTPSDELVLHDIGWSRKEWLMHEATWEAKMKNDGCVVMFLPHCPYDLNELVMKWICKNGFAERTVLLANDLSKYCYVVLTRKQHEIKNKINKLHAYGKLHERKCAQAKLSSSETAFNDLCVTVVKQREQEKTVIGLVKEGETSLR</sequence>
<dbReference type="GO" id="GO:0005737">
    <property type="term" value="C:cytoplasm"/>
    <property type="evidence" value="ECO:0007669"/>
    <property type="project" value="TreeGrafter"/>
</dbReference>
<accession>A0A2V3IHB3</accession>
<name>A0A2V3IHB3_9FLOR</name>
<dbReference type="Pfam" id="PF07985">
    <property type="entry name" value="SRR1"/>
    <property type="match status" value="1"/>
</dbReference>
<evidence type="ECO:0000256" key="1">
    <source>
        <dbReference type="ARBA" id="ARBA00009856"/>
    </source>
</evidence>
<comment type="similarity">
    <text evidence="1">Belongs to the SRR1 family.</text>
</comment>
<feature type="domain" description="SRR1-like" evidence="3">
    <location>
        <begin position="83"/>
        <end position="254"/>
    </location>
</feature>
<dbReference type="GO" id="GO:0005634">
    <property type="term" value="C:nucleus"/>
    <property type="evidence" value="ECO:0007669"/>
    <property type="project" value="TreeGrafter"/>
</dbReference>
<dbReference type="Proteomes" id="UP000247409">
    <property type="component" value="Unassembled WGS sequence"/>
</dbReference>
<evidence type="ECO:0000313" key="5">
    <source>
        <dbReference type="Proteomes" id="UP000247409"/>
    </source>
</evidence>
<organism evidence="4 5">
    <name type="scientific">Gracilariopsis chorda</name>
    <dbReference type="NCBI Taxonomy" id="448386"/>
    <lineage>
        <taxon>Eukaryota</taxon>
        <taxon>Rhodophyta</taxon>
        <taxon>Florideophyceae</taxon>
        <taxon>Rhodymeniophycidae</taxon>
        <taxon>Gracilariales</taxon>
        <taxon>Gracilariaceae</taxon>
        <taxon>Gracilariopsis</taxon>
    </lineage>
</organism>
<evidence type="ECO:0000256" key="2">
    <source>
        <dbReference type="SAM" id="MobiDB-lite"/>
    </source>
</evidence>
<gene>
    <name evidence="4" type="ORF">BWQ96_08788</name>
</gene>
<dbReference type="InterPro" id="IPR040044">
    <property type="entry name" value="SRR1L"/>
</dbReference>